<dbReference type="Gene3D" id="3.40.640.10">
    <property type="entry name" value="Type I PLP-dependent aspartate aminotransferase-like (Major domain)"/>
    <property type="match status" value="1"/>
</dbReference>
<dbReference type="Gene3D" id="3.90.1150.10">
    <property type="entry name" value="Aspartate Aminotransferase, domain 1"/>
    <property type="match status" value="1"/>
</dbReference>
<evidence type="ECO:0000256" key="1">
    <source>
        <dbReference type="ARBA" id="ARBA00007970"/>
    </source>
</evidence>
<dbReference type="InterPro" id="IPR015422">
    <property type="entry name" value="PyrdxlP-dep_Trfase_small"/>
</dbReference>
<organism evidence="7 8">
    <name type="scientific">Shewanella yunxiaonensis</name>
    <dbReference type="NCBI Taxonomy" id="2829809"/>
    <lineage>
        <taxon>Bacteria</taxon>
        <taxon>Pseudomonadati</taxon>
        <taxon>Pseudomonadota</taxon>
        <taxon>Gammaproteobacteria</taxon>
        <taxon>Alteromonadales</taxon>
        <taxon>Shewanellaceae</taxon>
        <taxon>Shewanella</taxon>
    </lineage>
</organism>
<dbReference type="PANTHER" id="PTHR43643">
    <property type="entry name" value="HISTIDINOL-PHOSPHATE AMINOTRANSFERASE 2"/>
    <property type="match status" value="1"/>
</dbReference>
<name>A0ABX7YQX3_9GAMM</name>
<dbReference type="Proteomes" id="UP000679575">
    <property type="component" value="Chromosome"/>
</dbReference>
<dbReference type="PANTHER" id="PTHR43643:SF3">
    <property type="entry name" value="HISTIDINOL-PHOSPHATE AMINOTRANSFERASE"/>
    <property type="match status" value="1"/>
</dbReference>
<evidence type="ECO:0000313" key="8">
    <source>
        <dbReference type="Proteomes" id="UP000679575"/>
    </source>
</evidence>
<dbReference type="InterPro" id="IPR015424">
    <property type="entry name" value="PyrdxlP-dep_Trfase"/>
</dbReference>
<gene>
    <name evidence="7" type="ORF">KDN34_12690</name>
</gene>
<dbReference type="InterPro" id="IPR004839">
    <property type="entry name" value="Aminotransferase_I/II_large"/>
</dbReference>
<accession>A0ABX7YQX3</accession>
<dbReference type="RefSeq" id="WP_212594115.1">
    <property type="nucleotide sequence ID" value="NZ_CP073587.1"/>
</dbReference>
<evidence type="ECO:0000313" key="7">
    <source>
        <dbReference type="EMBL" id="QUN05065.1"/>
    </source>
</evidence>
<dbReference type="NCBIfam" id="TIGR01409">
    <property type="entry name" value="TAT_signal_seq"/>
    <property type="match status" value="1"/>
</dbReference>
<keyword evidence="3" id="KW-0808">Transferase</keyword>
<evidence type="ECO:0000256" key="2">
    <source>
        <dbReference type="ARBA" id="ARBA00022576"/>
    </source>
</evidence>
<comment type="similarity">
    <text evidence="1">Belongs to the class-II pyridoxal-phosphate-dependent aminotransferase family. Histidinol-phosphate aminotransferase subfamily.</text>
</comment>
<reference evidence="7 8" key="1">
    <citation type="submission" date="2021-04" db="EMBL/GenBank/DDBJ databases">
        <title>Novel species identification of genus Shewanella.</title>
        <authorList>
            <person name="Liu G."/>
        </authorList>
    </citation>
    <scope>NUCLEOTIDE SEQUENCE [LARGE SCALE GENOMIC DNA]</scope>
    <source>
        <strain evidence="7 8">FJAT-54481</strain>
    </source>
</reference>
<evidence type="ECO:0000256" key="5">
    <source>
        <dbReference type="ARBA" id="ARBA00022898"/>
    </source>
</evidence>
<proteinExistence type="inferred from homology"/>
<dbReference type="CDD" id="cd00609">
    <property type="entry name" value="AAT_like"/>
    <property type="match status" value="1"/>
</dbReference>
<protein>
    <submittedName>
        <fullName evidence="7">Aminotransferase class I/II-fold pyridoxal phosphate-dependent enzyme</fullName>
    </submittedName>
</protein>
<dbReference type="InterPro" id="IPR006311">
    <property type="entry name" value="TAT_signal"/>
</dbReference>
<keyword evidence="8" id="KW-1185">Reference proteome</keyword>
<sequence length="389" mass="42135">MADSDTTNVQRRQFLKFSGAVMGGAALAGVSQPTLAKTEVSPTFKKPTADHPIRICWNENPLGMSPKGQAAAREMIGQGNLYPFMEMKTLQKMLADKHGVAPECVLLSAGATQGIVAAFGALATPDTQLVIPELTFSAGEEAAIDNSMKKITKVKMTKDWQIDLEAMKKAVADYDGPSIVYFVNPNNPTGAICKADAVEAWIKSKPAKTMFLMDEAYAEFASDPTFRSVSPLIKDGADNIVLLKTFSKLFAMAGMRVGWSVSTPAIIKKMGEKIANNNLTGASVSAAIASMKDDKFMELSRASNEAARKILLQTLDALKLDYVPSNTNFVFHKLNVPLADYQKRMKDAGIWVGRAFPPADEYCRCSLGTPEQMAYVAQVMLDLGKKGLI</sequence>
<keyword evidence="5" id="KW-0663">Pyridoxal phosphate</keyword>
<evidence type="ECO:0000259" key="6">
    <source>
        <dbReference type="Pfam" id="PF00155"/>
    </source>
</evidence>
<dbReference type="GO" id="GO:0008483">
    <property type="term" value="F:transaminase activity"/>
    <property type="evidence" value="ECO:0007669"/>
    <property type="project" value="UniProtKB-KW"/>
</dbReference>
<keyword evidence="2 7" id="KW-0032">Aminotransferase</keyword>
<evidence type="ECO:0000256" key="3">
    <source>
        <dbReference type="ARBA" id="ARBA00022679"/>
    </source>
</evidence>
<dbReference type="InterPro" id="IPR019546">
    <property type="entry name" value="TAT_signal_bac_arc"/>
</dbReference>
<dbReference type="PROSITE" id="PS51318">
    <property type="entry name" value="TAT"/>
    <property type="match status" value="1"/>
</dbReference>
<dbReference type="Pfam" id="PF10518">
    <property type="entry name" value="TAT_signal"/>
    <property type="match status" value="1"/>
</dbReference>
<dbReference type="Pfam" id="PF00155">
    <property type="entry name" value="Aminotran_1_2"/>
    <property type="match status" value="1"/>
</dbReference>
<feature type="domain" description="Aminotransferase class I/classII large" evidence="6">
    <location>
        <begin position="53"/>
        <end position="378"/>
    </location>
</feature>
<dbReference type="InterPro" id="IPR050106">
    <property type="entry name" value="HistidinolP_aminotransfase"/>
</dbReference>
<dbReference type="EMBL" id="CP073587">
    <property type="protein sequence ID" value="QUN05065.1"/>
    <property type="molecule type" value="Genomic_DNA"/>
</dbReference>
<dbReference type="InterPro" id="IPR015421">
    <property type="entry name" value="PyrdxlP-dep_Trfase_major"/>
</dbReference>
<evidence type="ECO:0000256" key="4">
    <source>
        <dbReference type="ARBA" id="ARBA00022729"/>
    </source>
</evidence>
<keyword evidence="4" id="KW-0732">Signal</keyword>
<dbReference type="SUPFAM" id="SSF53383">
    <property type="entry name" value="PLP-dependent transferases"/>
    <property type="match status" value="1"/>
</dbReference>